<gene>
    <name evidence="1" type="ORF">RPERSI_LOCUS8552</name>
</gene>
<feature type="non-terminal residue" evidence="1">
    <location>
        <position position="1"/>
    </location>
</feature>
<accession>A0ACA9NPB8</accession>
<dbReference type="EMBL" id="CAJVQC010015515">
    <property type="protein sequence ID" value="CAG8667914.1"/>
    <property type="molecule type" value="Genomic_DNA"/>
</dbReference>
<dbReference type="Proteomes" id="UP000789920">
    <property type="component" value="Unassembled WGS sequence"/>
</dbReference>
<evidence type="ECO:0000313" key="1">
    <source>
        <dbReference type="EMBL" id="CAG8667914.1"/>
    </source>
</evidence>
<proteinExistence type="predicted"/>
<organism evidence="1 2">
    <name type="scientific">Racocetra persica</name>
    <dbReference type="NCBI Taxonomy" id="160502"/>
    <lineage>
        <taxon>Eukaryota</taxon>
        <taxon>Fungi</taxon>
        <taxon>Fungi incertae sedis</taxon>
        <taxon>Mucoromycota</taxon>
        <taxon>Glomeromycotina</taxon>
        <taxon>Glomeromycetes</taxon>
        <taxon>Diversisporales</taxon>
        <taxon>Gigasporaceae</taxon>
        <taxon>Racocetra</taxon>
    </lineage>
</organism>
<keyword evidence="2" id="KW-1185">Reference proteome</keyword>
<reference evidence="1" key="1">
    <citation type="submission" date="2021-06" db="EMBL/GenBank/DDBJ databases">
        <authorList>
            <person name="Kallberg Y."/>
            <person name="Tangrot J."/>
            <person name="Rosling A."/>
        </authorList>
    </citation>
    <scope>NUCLEOTIDE SEQUENCE</scope>
    <source>
        <strain evidence="1">MA461A</strain>
    </source>
</reference>
<evidence type="ECO:0000313" key="2">
    <source>
        <dbReference type="Proteomes" id="UP000789920"/>
    </source>
</evidence>
<protein>
    <submittedName>
        <fullName evidence="1">11649_t:CDS:1</fullName>
    </submittedName>
</protein>
<sequence>QLRKPVLRQRLLLELIDSHKQWCLILEIQDVVFVTNIKD</sequence>
<comment type="caution">
    <text evidence="1">The sequence shown here is derived from an EMBL/GenBank/DDBJ whole genome shotgun (WGS) entry which is preliminary data.</text>
</comment>
<name>A0ACA9NPB8_9GLOM</name>